<gene>
    <name evidence="2" type="ORF">EAH89_19340</name>
</gene>
<reference evidence="2 3" key="1">
    <citation type="journal article" date="2019" name="Environ. Microbiol.">
        <title>Species interactions and distinct microbial communities in high Arctic permafrost affected cryosols are associated with the CH4 and CO2 gas fluxes.</title>
        <authorList>
            <person name="Altshuler I."/>
            <person name="Hamel J."/>
            <person name="Turney S."/>
            <person name="Magnuson E."/>
            <person name="Levesque R."/>
            <person name="Greer C."/>
            <person name="Whyte L.G."/>
        </authorList>
    </citation>
    <scope>NUCLEOTIDE SEQUENCE [LARGE SCALE GENOMIC DNA]</scope>
    <source>
        <strain evidence="2 3">S9.3B</strain>
    </source>
</reference>
<dbReference type="Pfam" id="PF03358">
    <property type="entry name" value="FMN_red"/>
    <property type="match status" value="1"/>
</dbReference>
<dbReference type="InterPro" id="IPR029039">
    <property type="entry name" value="Flavoprotein-like_sf"/>
</dbReference>
<dbReference type="EMBL" id="RCZP01000023">
    <property type="protein sequence ID" value="TPG51911.1"/>
    <property type="molecule type" value="Genomic_DNA"/>
</dbReference>
<evidence type="ECO:0000313" key="3">
    <source>
        <dbReference type="Proteomes" id="UP000317078"/>
    </source>
</evidence>
<dbReference type="InterPro" id="IPR005025">
    <property type="entry name" value="FMN_Rdtase-like_dom"/>
</dbReference>
<protein>
    <submittedName>
        <fullName evidence="2">NAD(P)H-dependent oxidoreductase</fullName>
    </submittedName>
</protein>
<dbReference type="GO" id="GO:0005829">
    <property type="term" value="C:cytosol"/>
    <property type="evidence" value="ECO:0007669"/>
    <property type="project" value="TreeGrafter"/>
</dbReference>
<keyword evidence="3" id="KW-1185">Reference proteome</keyword>
<sequence>MSEFRILGISGSLRKGSHNTAALRAAAELAPEGVTVAIYEGLGEIPPYNDDVRVASGYPAPVEAFRAAVRAADAVIFATPEYNYSISGVLKNAIDWASRPPEPSFDGKAVSIMGATQGLLGTARAQYDLRKMCVFLNAHALNKPEVMIAQSGSKFDEGGRLTDDTTRKLIAGQVAALRDWALQLRK</sequence>
<dbReference type="PANTHER" id="PTHR30543:SF21">
    <property type="entry name" value="NAD(P)H-DEPENDENT FMN REDUCTASE LOT6"/>
    <property type="match status" value="1"/>
</dbReference>
<name>A0A502FR75_9PROT</name>
<dbReference type="GO" id="GO:0016491">
    <property type="term" value="F:oxidoreductase activity"/>
    <property type="evidence" value="ECO:0007669"/>
    <property type="project" value="InterPro"/>
</dbReference>
<dbReference type="RefSeq" id="WP_140885379.1">
    <property type="nucleotide sequence ID" value="NZ_RCZP01000023.1"/>
</dbReference>
<evidence type="ECO:0000313" key="2">
    <source>
        <dbReference type="EMBL" id="TPG51911.1"/>
    </source>
</evidence>
<dbReference type="InterPro" id="IPR050712">
    <property type="entry name" value="NAD(P)H-dep_reductase"/>
</dbReference>
<dbReference type="Gene3D" id="3.40.50.360">
    <property type="match status" value="1"/>
</dbReference>
<evidence type="ECO:0000259" key="1">
    <source>
        <dbReference type="Pfam" id="PF03358"/>
    </source>
</evidence>
<comment type="caution">
    <text evidence="2">The sequence shown here is derived from an EMBL/GenBank/DDBJ whole genome shotgun (WGS) entry which is preliminary data.</text>
</comment>
<dbReference type="Proteomes" id="UP000317078">
    <property type="component" value="Unassembled WGS sequence"/>
</dbReference>
<dbReference type="PANTHER" id="PTHR30543">
    <property type="entry name" value="CHROMATE REDUCTASE"/>
    <property type="match status" value="1"/>
</dbReference>
<feature type="domain" description="NADPH-dependent FMN reductase-like" evidence="1">
    <location>
        <begin position="5"/>
        <end position="150"/>
    </location>
</feature>
<accession>A0A502FR75</accession>
<dbReference type="OrthoDB" id="9812295at2"/>
<dbReference type="GO" id="GO:0010181">
    <property type="term" value="F:FMN binding"/>
    <property type="evidence" value="ECO:0007669"/>
    <property type="project" value="TreeGrafter"/>
</dbReference>
<dbReference type="AlphaFoldDB" id="A0A502FR75"/>
<dbReference type="SUPFAM" id="SSF52218">
    <property type="entry name" value="Flavoproteins"/>
    <property type="match status" value="1"/>
</dbReference>
<organism evidence="2 3">
    <name type="scientific">Muricoccus nepalensis</name>
    <dbReference type="NCBI Taxonomy" id="1854500"/>
    <lineage>
        <taxon>Bacteria</taxon>
        <taxon>Pseudomonadati</taxon>
        <taxon>Pseudomonadota</taxon>
        <taxon>Alphaproteobacteria</taxon>
        <taxon>Acetobacterales</taxon>
        <taxon>Roseomonadaceae</taxon>
        <taxon>Muricoccus</taxon>
    </lineage>
</organism>
<proteinExistence type="predicted"/>